<feature type="transmembrane region" description="Helical" evidence="2">
    <location>
        <begin position="61"/>
        <end position="79"/>
    </location>
</feature>
<evidence type="ECO:0000313" key="3">
    <source>
        <dbReference type="EMBL" id="MDT0349444.1"/>
    </source>
</evidence>
<name>A0ABU2N6D5_9PSEU</name>
<dbReference type="InterPro" id="IPR007060">
    <property type="entry name" value="FtsL/DivIC"/>
</dbReference>
<evidence type="ECO:0000256" key="1">
    <source>
        <dbReference type="SAM" id="MobiDB-lite"/>
    </source>
</evidence>
<feature type="compositionally biased region" description="Basic and acidic residues" evidence="1">
    <location>
        <begin position="1"/>
        <end position="14"/>
    </location>
</feature>
<evidence type="ECO:0000256" key="2">
    <source>
        <dbReference type="SAM" id="Phobius"/>
    </source>
</evidence>
<dbReference type="Pfam" id="PF04977">
    <property type="entry name" value="DivIC"/>
    <property type="match status" value="1"/>
</dbReference>
<keyword evidence="4" id="KW-1185">Reference proteome</keyword>
<feature type="region of interest" description="Disordered" evidence="1">
    <location>
        <begin position="1"/>
        <end position="42"/>
    </location>
</feature>
<comment type="caution">
    <text evidence="3">The sequence shown here is derived from an EMBL/GenBank/DDBJ whole genome shotgun (WGS) entry which is preliminary data.</text>
</comment>
<keyword evidence="2" id="KW-1133">Transmembrane helix</keyword>
<dbReference type="Proteomes" id="UP001183202">
    <property type="component" value="Unassembled WGS sequence"/>
</dbReference>
<organism evidence="3 4">
    <name type="scientific">Pseudonocardia charpentierae</name>
    <dbReference type="NCBI Taxonomy" id="3075545"/>
    <lineage>
        <taxon>Bacteria</taxon>
        <taxon>Bacillati</taxon>
        <taxon>Actinomycetota</taxon>
        <taxon>Actinomycetes</taxon>
        <taxon>Pseudonocardiales</taxon>
        <taxon>Pseudonocardiaceae</taxon>
        <taxon>Pseudonocardia</taxon>
    </lineage>
</organism>
<gene>
    <name evidence="3" type="ORF">RM445_07880</name>
</gene>
<keyword evidence="2" id="KW-0472">Membrane</keyword>
<keyword evidence="2" id="KW-0812">Transmembrane</keyword>
<protein>
    <submittedName>
        <fullName evidence="3">Septum formation initiator family protein</fullName>
    </submittedName>
</protein>
<reference evidence="4" key="1">
    <citation type="submission" date="2023-07" db="EMBL/GenBank/DDBJ databases">
        <title>30 novel species of actinomycetes from the DSMZ collection.</title>
        <authorList>
            <person name="Nouioui I."/>
        </authorList>
    </citation>
    <scope>NUCLEOTIDE SEQUENCE [LARGE SCALE GENOMIC DNA]</scope>
    <source>
        <strain evidence="4">DSM 45834</strain>
    </source>
</reference>
<dbReference type="EMBL" id="JAVREJ010000004">
    <property type="protein sequence ID" value="MDT0349444.1"/>
    <property type="molecule type" value="Genomic_DNA"/>
</dbReference>
<sequence length="178" mass="19199">MPEERSRARAERGRKPAPRRSGSAAPGRVRREPQLTHARSRAGSVVAATTGLLGLSSTRRAAVLALVVCALALTVVVPLRNYVAQRQELAAVTAQQQALAAEVDELNRERARLSDPSEIAAEARSRLGYVRPGEVPYIVQLPSTGTDREADPASDGMPWYRQLWREVEGGPAGVEAGR</sequence>
<evidence type="ECO:0000313" key="4">
    <source>
        <dbReference type="Proteomes" id="UP001183202"/>
    </source>
</evidence>
<dbReference type="RefSeq" id="WP_311555473.1">
    <property type="nucleotide sequence ID" value="NZ_JAVREJ010000004.1"/>
</dbReference>
<proteinExistence type="predicted"/>
<accession>A0ABU2N6D5</accession>